<sequence>YVFHFSTESDLDNPFRPDGDLSREAETIVSLIKEGKPITPTKMETDDSGLGDIVNSPLDSMEPLISPVQANDVNSAKSGINGKAPTDKTPLEPGVVEVQHGIVAPSDTQQVEPVVIKKNPKCKCCVIQ</sequence>
<name>A0ABM1TK96_LIMPO</name>
<dbReference type="Proteomes" id="UP000694941">
    <property type="component" value="Unplaced"/>
</dbReference>
<dbReference type="GeneID" id="111089011"/>
<protein>
    <submittedName>
        <fullName evidence="3">Uncharacterized protein LOC111089011</fullName>
    </submittedName>
</protein>
<organism evidence="2 3">
    <name type="scientific">Limulus polyphemus</name>
    <name type="common">Atlantic horseshoe crab</name>
    <dbReference type="NCBI Taxonomy" id="6850"/>
    <lineage>
        <taxon>Eukaryota</taxon>
        <taxon>Metazoa</taxon>
        <taxon>Ecdysozoa</taxon>
        <taxon>Arthropoda</taxon>
        <taxon>Chelicerata</taxon>
        <taxon>Merostomata</taxon>
        <taxon>Xiphosura</taxon>
        <taxon>Limulidae</taxon>
        <taxon>Limulus</taxon>
    </lineage>
</organism>
<evidence type="ECO:0000313" key="2">
    <source>
        <dbReference type="Proteomes" id="UP000694941"/>
    </source>
</evidence>
<feature type="non-terminal residue" evidence="3">
    <location>
        <position position="1"/>
    </location>
</feature>
<keyword evidence="2" id="KW-1185">Reference proteome</keyword>
<evidence type="ECO:0000256" key="1">
    <source>
        <dbReference type="SAM" id="MobiDB-lite"/>
    </source>
</evidence>
<proteinExistence type="predicted"/>
<feature type="compositionally biased region" description="Polar residues" evidence="1">
    <location>
        <begin position="68"/>
        <end position="78"/>
    </location>
</feature>
<dbReference type="RefSeq" id="XP_022256302.1">
    <property type="nucleotide sequence ID" value="XM_022400594.1"/>
</dbReference>
<reference evidence="3" key="1">
    <citation type="submission" date="2025-08" db="UniProtKB">
        <authorList>
            <consortium name="RefSeq"/>
        </authorList>
    </citation>
    <scope>IDENTIFICATION</scope>
    <source>
        <tissue evidence="3">Muscle</tissue>
    </source>
</reference>
<accession>A0ABM1TK96</accession>
<gene>
    <name evidence="3" type="primary">LOC111089011</name>
</gene>
<evidence type="ECO:0000313" key="3">
    <source>
        <dbReference type="RefSeq" id="XP_022256302.1"/>
    </source>
</evidence>
<feature type="region of interest" description="Disordered" evidence="1">
    <location>
        <begin position="1"/>
        <end position="92"/>
    </location>
</feature>
<feature type="compositionally biased region" description="Basic and acidic residues" evidence="1">
    <location>
        <begin position="13"/>
        <end position="26"/>
    </location>
</feature>